<feature type="domain" description="LysM" evidence="5">
    <location>
        <begin position="493"/>
        <end position="539"/>
    </location>
</feature>
<dbReference type="InterPro" id="IPR018392">
    <property type="entry name" value="LysM"/>
</dbReference>
<keyword evidence="1" id="KW-0147">Chitin-binding</keyword>
<dbReference type="Pfam" id="PF01476">
    <property type="entry name" value="LysM"/>
    <property type="match status" value="9"/>
</dbReference>
<organism evidence="6 7">
    <name type="scientific">Mycena venus</name>
    <dbReference type="NCBI Taxonomy" id="2733690"/>
    <lineage>
        <taxon>Eukaryota</taxon>
        <taxon>Fungi</taxon>
        <taxon>Dikarya</taxon>
        <taxon>Basidiomycota</taxon>
        <taxon>Agaricomycotina</taxon>
        <taxon>Agaricomycetes</taxon>
        <taxon>Agaricomycetidae</taxon>
        <taxon>Agaricales</taxon>
        <taxon>Marasmiineae</taxon>
        <taxon>Mycenaceae</taxon>
        <taxon>Mycena</taxon>
    </lineage>
</organism>
<feature type="compositionally biased region" description="Polar residues" evidence="3">
    <location>
        <begin position="71"/>
        <end position="80"/>
    </location>
</feature>
<evidence type="ECO:0000313" key="6">
    <source>
        <dbReference type="EMBL" id="KAF7354410.1"/>
    </source>
</evidence>
<evidence type="ECO:0000256" key="3">
    <source>
        <dbReference type="SAM" id="MobiDB-lite"/>
    </source>
</evidence>
<keyword evidence="7" id="KW-1185">Reference proteome</keyword>
<evidence type="ECO:0000256" key="1">
    <source>
        <dbReference type="ARBA" id="ARBA00022669"/>
    </source>
</evidence>
<dbReference type="CDD" id="cd00118">
    <property type="entry name" value="LysM"/>
    <property type="match status" value="8"/>
</dbReference>
<evidence type="ECO:0000259" key="5">
    <source>
        <dbReference type="PROSITE" id="PS51782"/>
    </source>
</evidence>
<feature type="domain" description="LysM" evidence="5">
    <location>
        <begin position="864"/>
        <end position="909"/>
    </location>
</feature>
<dbReference type="OrthoDB" id="5985073at2759"/>
<feature type="domain" description="LysM" evidence="5">
    <location>
        <begin position="598"/>
        <end position="641"/>
    </location>
</feature>
<dbReference type="AlphaFoldDB" id="A0A8H6YAA3"/>
<evidence type="ECO:0000256" key="2">
    <source>
        <dbReference type="ARBA" id="ARBA00023026"/>
    </source>
</evidence>
<gene>
    <name evidence="6" type="ORF">MVEN_01130000</name>
</gene>
<feature type="domain" description="LysM" evidence="5">
    <location>
        <begin position="793"/>
        <end position="838"/>
    </location>
</feature>
<sequence>MLYPILSLFLLRPPILCRADKPLAAKIHAANLAHAQAFQTQRIENLAALATSSASASNGGSTPASSLPVAPTSNANSHSASKPAASGSISIFPSAPVVSVSGSANASSIAISASAILATALPAATAAVSFQIYTSDELPTSLAPPAACASALTASIACNDTIQLLGGNPWFDGPSLTAICTSTCMNSLASYRSAVVKACGTYMIPGPNNVTYAPTLAVDTISGPYAVQCRQDATTDEFCNEVLSGFGPTPAQGILGYPTNELCSSCMLGTLNSTLSNPITFYPDFYATLQSALKICGSSFNAYNVTPSPNSGPLFVSTGPSTAPSGSNDTVDTTCALTGRNVTTTASQTCTDIASNFSVGWYDILSNNPAIQTANCTAGIRSGTTLCLPQACTTYTPTTNQTCEDIVAAGNKILASSNQSITTTQLVSFNPSLDTGCVHVSRQWGLSLCITPHGGFPDVSAAGLNAQPPVPSPTAIVPPPGSTPPGTTSNCGAWYFVQPGDFCTKVALNNSITLDDLITLNPMLNEECTNLWASTWYCVAAYPALFGGVTTISATGVFAMTTIALPSATPDAPYAYPTGYVPAPPNVANGTITTGCQSWYTVQAGDNCTSIEELYEINDANFTTYNFDSCPSLVVGSAVCVLVTNVTQTIPPVPANAAKGSGPNGCMRWYTIVEGDTCPTVEAMFALTQSELFILNPELTPACTNLALGESYCVHAVPGAPASTGPPLDLEPGSWSNCTTYYTVQSGDNCNLIEAKYNISFSDFLHWNPEVTTTCSNLALASYCVGISGGCQEIYTVASGDSCGTIESKASVSDATLRALNPWIDTKCDIQIGQAICIKNSNVFPPPTGPPANLEPGSWSNCSTYYNVQSGDSCNLIESQFGISFSDLLHWNPEITTSCSNLALASYCVGTTGGCQQVYTVVSGDSCGTIESKMGVSDATLKALNPWIDVNCAIQVGQAICVKNSNVVSSGPPSNLSPGSWSNCTTYYNVQSGDNCNVIETKFKISFSDFLRWNPEVTTTCSNLILASYCVGVAGGCSELYTVVSGDSCGGIESKVGISDAQLHTKNTWINSGCSNIQPGQNLCV</sequence>
<reference evidence="6" key="1">
    <citation type="submission" date="2020-05" db="EMBL/GenBank/DDBJ databases">
        <title>Mycena genomes resolve the evolution of fungal bioluminescence.</title>
        <authorList>
            <person name="Tsai I.J."/>
        </authorList>
    </citation>
    <scope>NUCLEOTIDE SEQUENCE</scope>
    <source>
        <strain evidence="6">CCC161011</strain>
    </source>
</reference>
<feature type="domain" description="LysM" evidence="5">
    <location>
        <begin position="740"/>
        <end position="785"/>
    </location>
</feature>
<feature type="domain" description="LysM" evidence="5">
    <location>
        <begin position="917"/>
        <end position="962"/>
    </location>
</feature>
<proteinExistence type="predicted"/>
<feature type="domain" description="LysM" evidence="5">
    <location>
        <begin position="986"/>
        <end position="1031"/>
    </location>
</feature>
<dbReference type="GO" id="GO:0008061">
    <property type="term" value="F:chitin binding"/>
    <property type="evidence" value="ECO:0007669"/>
    <property type="project" value="UniProtKB-KW"/>
</dbReference>
<keyword evidence="4" id="KW-0732">Signal</keyword>
<evidence type="ECO:0000256" key="4">
    <source>
        <dbReference type="SAM" id="SignalP"/>
    </source>
</evidence>
<dbReference type="SMART" id="SM00257">
    <property type="entry name" value="LysM"/>
    <property type="match status" value="9"/>
</dbReference>
<comment type="caution">
    <text evidence="6">The sequence shown here is derived from an EMBL/GenBank/DDBJ whole genome shotgun (WGS) entry which is preliminary data.</text>
</comment>
<accession>A0A8H6YAA3</accession>
<keyword evidence="2" id="KW-0843">Virulence</keyword>
<name>A0A8H6YAA3_9AGAR</name>
<dbReference type="SUPFAM" id="SSF54106">
    <property type="entry name" value="LysM domain"/>
    <property type="match status" value="8"/>
</dbReference>
<dbReference type="PROSITE" id="PS51782">
    <property type="entry name" value="LYSM"/>
    <property type="match status" value="9"/>
</dbReference>
<dbReference type="Proteomes" id="UP000620124">
    <property type="component" value="Unassembled WGS sequence"/>
</dbReference>
<evidence type="ECO:0000313" key="7">
    <source>
        <dbReference type="Proteomes" id="UP000620124"/>
    </source>
</evidence>
<feature type="chain" id="PRO_5034472846" description="LysM domain-containing protein" evidence="4">
    <location>
        <begin position="20"/>
        <end position="1085"/>
    </location>
</feature>
<dbReference type="EMBL" id="JACAZI010000008">
    <property type="protein sequence ID" value="KAF7354410.1"/>
    <property type="molecule type" value="Genomic_DNA"/>
</dbReference>
<dbReference type="InterPro" id="IPR052210">
    <property type="entry name" value="LysM1-like"/>
</dbReference>
<protein>
    <recommendedName>
        <fullName evidence="5">LysM domain-containing protein</fullName>
    </recommendedName>
</protein>
<feature type="domain" description="LysM" evidence="5">
    <location>
        <begin position="668"/>
        <end position="714"/>
    </location>
</feature>
<dbReference type="PANTHER" id="PTHR34997">
    <property type="entry name" value="AM15"/>
    <property type="match status" value="1"/>
</dbReference>
<dbReference type="PANTHER" id="PTHR34997:SF1">
    <property type="entry name" value="PEPTIDOGLYCAN-BINDING LYSIN DOMAIN"/>
    <property type="match status" value="1"/>
</dbReference>
<dbReference type="InterPro" id="IPR036779">
    <property type="entry name" value="LysM_dom_sf"/>
</dbReference>
<feature type="region of interest" description="Disordered" evidence="3">
    <location>
        <begin position="59"/>
        <end position="81"/>
    </location>
</feature>
<feature type="signal peptide" evidence="4">
    <location>
        <begin position="1"/>
        <end position="19"/>
    </location>
</feature>
<feature type="domain" description="LysM" evidence="5">
    <location>
        <begin position="1039"/>
        <end position="1085"/>
    </location>
</feature>
<dbReference type="Gene3D" id="3.10.350.10">
    <property type="entry name" value="LysM domain"/>
    <property type="match status" value="10"/>
</dbReference>